<gene>
    <name evidence="1" type="ORF">GCM10010987_61330</name>
</gene>
<dbReference type="EMBL" id="BMHC01000019">
    <property type="protein sequence ID" value="GGI30818.1"/>
    <property type="molecule type" value="Genomic_DNA"/>
</dbReference>
<accession>A0AA87W928</accession>
<comment type="caution">
    <text evidence="1">The sequence shown here is derived from an EMBL/GenBank/DDBJ whole genome shotgun (WGS) entry which is preliminary data.</text>
</comment>
<dbReference type="Proteomes" id="UP000625079">
    <property type="component" value="Unassembled WGS sequence"/>
</dbReference>
<reference evidence="1" key="1">
    <citation type="journal article" date="2014" name="Int. J. Syst. Evol. Microbiol.">
        <title>Complete genome sequence of Corynebacterium casei LMG S-19264T (=DSM 44701T), isolated from a smear-ripened cheese.</title>
        <authorList>
            <consortium name="US DOE Joint Genome Institute (JGI-PGF)"/>
            <person name="Walter F."/>
            <person name="Albersmeier A."/>
            <person name="Kalinowski J."/>
            <person name="Ruckert C."/>
        </authorList>
    </citation>
    <scope>NUCLEOTIDE SEQUENCE</scope>
    <source>
        <strain evidence="1">CGMCC 1.15034</strain>
    </source>
</reference>
<dbReference type="InterPro" id="IPR010985">
    <property type="entry name" value="Ribbon_hlx_hlx"/>
</dbReference>
<dbReference type="AlphaFoldDB" id="A0AA87W928"/>
<reference evidence="1" key="2">
    <citation type="submission" date="2022-12" db="EMBL/GenBank/DDBJ databases">
        <authorList>
            <person name="Sun Q."/>
            <person name="Zhou Y."/>
        </authorList>
    </citation>
    <scope>NUCLEOTIDE SEQUENCE</scope>
    <source>
        <strain evidence="1">CGMCC 1.15034</strain>
    </source>
</reference>
<dbReference type="SUPFAM" id="SSF47598">
    <property type="entry name" value="Ribbon-helix-helix"/>
    <property type="match status" value="1"/>
</dbReference>
<protein>
    <submittedName>
        <fullName evidence="1">Uncharacterized protein</fullName>
    </submittedName>
</protein>
<dbReference type="InterPro" id="IPR013321">
    <property type="entry name" value="Arc_rbn_hlx_hlx"/>
</dbReference>
<evidence type="ECO:0000313" key="2">
    <source>
        <dbReference type="Proteomes" id="UP000625079"/>
    </source>
</evidence>
<dbReference type="GO" id="GO:0006355">
    <property type="term" value="P:regulation of DNA-templated transcription"/>
    <property type="evidence" value="ECO:0007669"/>
    <property type="project" value="InterPro"/>
</dbReference>
<sequence>MLCILDEDVIKRVKIAAVKSNARVSHVVEQALKQWLDRLETGRLGKF</sequence>
<organism evidence="1 2">
    <name type="scientific">Bradyrhizobium guangdongense</name>
    <dbReference type="NCBI Taxonomy" id="1325090"/>
    <lineage>
        <taxon>Bacteria</taxon>
        <taxon>Pseudomonadati</taxon>
        <taxon>Pseudomonadota</taxon>
        <taxon>Alphaproteobacteria</taxon>
        <taxon>Hyphomicrobiales</taxon>
        <taxon>Nitrobacteraceae</taxon>
        <taxon>Bradyrhizobium</taxon>
    </lineage>
</organism>
<proteinExistence type="predicted"/>
<evidence type="ECO:0000313" key="1">
    <source>
        <dbReference type="EMBL" id="GGI30818.1"/>
    </source>
</evidence>
<dbReference type="Gene3D" id="1.10.1220.10">
    <property type="entry name" value="Met repressor-like"/>
    <property type="match status" value="1"/>
</dbReference>
<name>A0AA87W928_9BRAD</name>